<dbReference type="Gene3D" id="3.40.50.150">
    <property type="entry name" value="Vaccinia Virus protein VP39"/>
    <property type="match status" value="1"/>
</dbReference>
<protein>
    <recommendedName>
        <fullName evidence="1">Fido domain-containing protein</fullName>
    </recommendedName>
</protein>
<organism evidence="2 3">
    <name type="scientific">Isoptericola hypogeus</name>
    <dbReference type="NCBI Taxonomy" id="300179"/>
    <lineage>
        <taxon>Bacteria</taxon>
        <taxon>Bacillati</taxon>
        <taxon>Actinomycetota</taxon>
        <taxon>Actinomycetes</taxon>
        <taxon>Micrococcales</taxon>
        <taxon>Promicromonosporaceae</taxon>
        <taxon>Isoptericola</taxon>
    </lineage>
</organism>
<evidence type="ECO:0000313" key="2">
    <source>
        <dbReference type="EMBL" id="GAA1720760.1"/>
    </source>
</evidence>
<dbReference type="InterPro" id="IPR029063">
    <property type="entry name" value="SAM-dependent_MTases_sf"/>
</dbReference>
<comment type="caution">
    <text evidence="2">The sequence shown here is derived from an EMBL/GenBank/DDBJ whole genome shotgun (WGS) entry which is preliminary data.</text>
</comment>
<dbReference type="PANTHER" id="PTHR13504:SF38">
    <property type="entry name" value="FIDO DOMAIN-CONTAINING PROTEIN"/>
    <property type="match status" value="1"/>
</dbReference>
<dbReference type="Pfam" id="PF13649">
    <property type="entry name" value="Methyltransf_25"/>
    <property type="match status" value="1"/>
</dbReference>
<dbReference type="PROSITE" id="PS51459">
    <property type="entry name" value="FIDO"/>
    <property type="match status" value="1"/>
</dbReference>
<dbReference type="SUPFAM" id="SSF140931">
    <property type="entry name" value="Fic-like"/>
    <property type="match status" value="1"/>
</dbReference>
<dbReference type="PANTHER" id="PTHR13504">
    <property type="entry name" value="FIDO DOMAIN-CONTAINING PROTEIN DDB_G0283145"/>
    <property type="match status" value="1"/>
</dbReference>
<dbReference type="InterPro" id="IPR036597">
    <property type="entry name" value="Fido-like_dom_sf"/>
</dbReference>
<dbReference type="CDD" id="cd02440">
    <property type="entry name" value="AdoMet_MTases"/>
    <property type="match status" value="1"/>
</dbReference>
<dbReference type="InterPro" id="IPR025758">
    <property type="entry name" value="Fic/DOC_N"/>
</dbReference>
<dbReference type="EMBL" id="BAAAPM010000003">
    <property type="protein sequence ID" value="GAA1720760.1"/>
    <property type="molecule type" value="Genomic_DNA"/>
</dbReference>
<gene>
    <name evidence="2" type="ORF">GCM10009809_15520</name>
</gene>
<sequence>MGDASAAYAARADEYTAMFGSMDAVHDEDRDLVARWAEGLTGRVVDAGCGPGHWTDFLARLGLDAEGVDLADPFLERARAQYPGVPFRRAALDDLGVPGGSLGGVLAWYSIIHTPPEGVDRVLAELARAVAPGGGLLIGFCRGPRVEPFDHAVTQAWFWPADELAARVERAGFDVVETAARADPGVRPHGAISARRREAGGPWRGRGIGVTTLARFDVYARSVLGATSPTLGPMSSILLRTESTSSSQIENLTVGARQLALAEIDQSTSQNAKVVVANVRAMEAALDLADRLDSDAVLAIQRELLEAQTGWEQHAGRYREGLVWVGSSGLTPIGASHIAPQAEHVPGAMDDLVAFMRRDDMPVLVQAAIAHAQFETIHPFADGNGRTGRAIVHALLKSKGVLTSTTAPVSAGLLRDTEGYFRALGAFRDGDARPIIEAFGNAGRFAASSGARLVDDIAAQVERAREQMSGVRRDAGAWKVLPHLVAHPVVNANLLIERLGMNGMGAQRALGQLVDAGVLEERTGMQRNRVYQHAGIIQVLDVYAQRLLRG</sequence>
<dbReference type="InterPro" id="IPR041698">
    <property type="entry name" value="Methyltransf_25"/>
</dbReference>
<proteinExistence type="predicted"/>
<reference evidence="2 3" key="1">
    <citation type="journal article" date="2019" name="Int. J. Syst. Evol. Microbiol.">
        <title>The Global Catalogue of Microorganisms (GCM) 10K type strain sequencing project: providing services to taxonomists for standard genome sequencing and annotation.</title>
        <authorList>
            <consortium name="The Broad Institute Genomics Platform"/>
            <consortium name="The Broad Institute Genome Sequencing Center for Infectious Disease"/>
            <person name="Wu L."/>
            <person name="Ma J."/>
        </authorList>
    </citation>
    <scope>NUCLEOTIDE SEQUENCE [LARGE SCALE GENOMIC DNA]</scope>
    <source>
        <strain evidence="2 3">JCM 15589</strain>
    </source>
</reference>
<dbReference type="Gene3D" id="1.10.3290.10">
    <property type="entry name" value="Fido-like domain"/>
    <property type="match status" value="1"/>
</dbReference>
<evidence type="ECO:0000313" key="3">
    <source>
        <dbReference type="Proteomes" id="UP001501138"/>
    </source>
</evidence>
<accession>A0ABN2J9W5</accession>
<dbReference type="SUPFAM" id="SSF53335">
    <property type="entry name" value="S-adenosyl-L-methionine-dependent methyltransferases"/>
    <property type="match status" value="1"/>
</dbReference>
<dbReference type="Pfam" id="PF13784">
    <property type="entry name" value="Fic_N"/>
    <property type="match status" value="1"/>
</dbReference>
<dbReference type="Proteomes" id="UP001501138">
    <property type="component" value="Unassembled WGS sequence"/>
</dbReference>
<feature type="domain" description="Fido" evidence="1">
    <location>
        <begin position="292"/>
        <end position="441"/>
    </location>
</feature>
<keyword evidence="3" id="KW-1185">Reference proteome</keyword>
<name>A0ABN2J9W5_9MICO</name>
<dbReference type="InterPro" id="IPR040198">
    <property type="entry name" value="Fido_containing"/>
</dbReference>
<evidence type="ECO:0000259" key="1">
    <source>
        <dbReference type="PROSITE" id="PS51459"/>
    </source>
</evidence>
<dbReference type="Pfam" id="PF02661">
    <property type="entry name" value="Fic"/>
    <property type="match status" value="1"/>
</dbReference>
<dbReference type="InterPro" id="IPR003812">
    <property type="entry name" value="Fido"/>
</dbReference>